<dbReference type="PANTHER" id="PTHR43156">
    <property type="entry name" value="STAGE II SPORULATION PROTEIN E-RELATED"/>
    <property type="match status" value="1"/>
</dbReference>
<dbReference type="InterPro" id="IPR036457">
    <property type="entry name" value="PPM-type-like_dom_sf"/>
</dbReference>
<name>A0ABQ6JGC8_9ACTN</name>
<protein>
    <recommendedName>
        <fullName evidence="2">PPM-type phosphatase domain-containing protein</fullName>
    </recommendedName>
</protein>
<feature type="domain" description="PPM-type phosphatase" evidence="2">
    <location>
        <begin position="1"/>
        <end position="83"/>
    </location>
</feature>
<evidence type="ECO:0000313" key="4">
    <source>
        <dbReference type="Proteomes" id="UP001157017"/>
    </source>
</evidence>
<evidence type="ECO:0000259" key="2">
    <source>
        <dbReference type="Pfam" id="PF07228"/>
    </source>
</evidence>
<dbReference type="Proteomes" id="UP001157017">
    <property type="component" value="Unassembled WGS sequence"/>
</dbReference>
<dbReference type="InterPro" id="IPR052016">
    <property type="entry name" value="Bact_Sigma-Reg"/>
</dbReference>
<dbReference type="PANTHER" id="PTHR43156:SF2">
    <property type="entry name" value="STAGE II SPORULATION PROTEIN E"/>
    <property type="match status" value="1"/>
</dbReference>
<gene>
    <name evidence="3" type="ORF">GCM10025868_24900</name>
</gene>
<evidence type="ECO:0000313" key="3">
    <source>
        <dbReference type="EMBL" id="GMA87240.1"/>
    </source>
</evidence>
<keyword evidence="1" id="KW-0378">Hydrolase</keyword>
<reference evidence="4" key="1">
    <citation type="journal article" date="2019" name="Int. J. Syst. Evol. Microbiol.">
        <title>The Global Catalogue of Microorganisms (GCM) 10K type strain sequencing project: providing services to taxonomists for standard genome sequencing and annotation.</title>
        <authorList>
            <consortium name="The Broad Institute Genomics Platform"/>
            <consortium name="The Broad Institute Genome Sequencing Center for Infectious Disease"/>
            <person name="Wu L."/>
            <person name="Ma J."/>
        </authorList>
    </citation>
    <scope>NUCLEOTIDE SEQUENCE [LARGE SCALE GENOMIC DNA]</scope>
    <source>
        <strain evidence="4">NBRC 108730</strain>
    </source>
</reference>
<comment type="caution">
    <text evidence="3">The sequence shown here is derived from an EMBL/GenBank/DDBJ whole genome shotgun (WGS) entry which is preliminary data.</text>
</comment>
<dbReference type="EMBL" id="BSUZ01000001">
    <property type="protein sequence ID" value="GMA87240.1"/>
    <property type="molecule type" value="Genomic_DNA"/>
</dbReference>
<sequence>MPFGLFAETRYQVQRQQLRPGDRLVLVTDGMLERNAAALDLPAVIESTADAHPREATRALTDLVLDATGHALSDDATLLVLDWHPEHGRDRDTRSGTAV</sequence>
<proteinExistence type="predicted"/>
<dbReference type="SUPFAM" id="SSF81606">
    <property type="entry name" value="PP2C-like"/>
    <property type="match status" value="1"/>
</dbReference>
<dbReference type="Gene3D" id="3.60.40.10">
    <property type="entry name" value="PPM-type phosphatase domain"/>
    <property type="match status" value="1"/>
</dbReference>
<dbReference type="Pfam" id="PF07228">
    <property type="entry name" value="SpoIIE"/>
    <property type="match status" value="1"/>
</dbReference>
<organism evidence="3 4">
    <name type="scientific">Angustibacter aerolatus</name>
    <dbReference type="NCBI Taxonomy" id="1162965"/>
    <lineage>
        <taxon>Bacteria</taxon>
        <taxon>Bacillati</taxon>
        <taxon>Actinomycetota</taxon>
        <taxon>Actinomycetes</taxon>
        <taxon>Kineosporiales</taxon>
        <taxon>Kineosporiaceae</taxon>
    </lineage>
</organism>
<dbReference type="InterPro" id="IPR001932">
    <property type="entry name" value="PPM-type_phosphatase-like_dom"/>
</dbReference>
<evidence type="ECO:0000256" key="1">
    <source>
        <dbReference type="ARBA" id="ARBA00022801"/>
    </source>
</evidence>
<keyword evidence="4" id="KW-1185">Reference proteome</keyword>
<accession>A0ABQ6JGC8</accession>